<protein>
    <submittedName>
        <fullName evidence="9">NTP pyrophosphohydrolase</fullName>
    </submittedName>
</protein>
<dbReference type="GeneID" id="82879379"/>
<comment type="cofactor">
    <cofactor evidence="1">
        <name>Mn(2+)</name>
        <dbReference type="ChEBI" id="CHEBI:29035"/>
    </cofactor>
</comment>
<dbReference type="Proteomes" id="UP000185479">
    <property type="component" value="Chromosome"/>
</dbReference>
<dbReference type="InterPro" id="IPR015797">
    <property type="entry name" value="NUDIX_hydrolase-like_dom_sf"/>
</dbReference>
<dbReference type="EMBL" id="BJNB01000032">
    <property type="protein sequence ID" value="GEB98367.1"/>
    <property type="molecule type" value="Genomic_DNA"/>
</dbReference>
<dbReference type="GO" id="GO:0030145">
    <property type="term" value="F:manganese ion binding"/>
    <property type="evidence" value="ECO:0007669"/>
    <property type="project" value="InterPro"/>
</dbReference>
<keyword evidence="5 9" id="KW-0378">Hydrolase</keyword>
<dbReference type="Proteomes" id="UP000315353">
    <property type="component" value="Unassembled WGS sequence"/>
</dbReference>
<dbReference type="RefSeq" id="WP_075728987.1">
    <property type="nucleotide sequence ID" value="NZ_BJNB01000032.1"/>
</dbReference>
<evidence type="ECO:0000313" key="10">
    <source>
        <dbReference type="EMBL" id="GEB98367.1"/>
    </source>
</evidence>
<evidence type="ECO:0000256" key="3">
    <source>
        <dbReference type="ARBA" id="ARBA00006506"/>
    </source>
</evidence>
<organism evidence="9 11">
    <name type="scientific">Corynebacterium flavescens</name>
    <dbReference type="NCBI Taxonomy" id="28028"/>
    <lineage>
        <taxon>Bacteria</taxon>
        <taxon>Bacillati</taxon>
        <taxon>Actinomycetota</taxon>
        <taxon>Actinomycetes</taxon>
        <taxon>Mycobacteriales</taxon>
        <taxon>Corynebacteriaceae</taxon>
        <taxon>Corynebacterium</taxon>
    </lineage>
</organism>
<feature type="domain" description="Nudix hydrolase" evidence="8">
    <location>
        <begin position="42"/>
        <end position="179"/>
    </location>
</feature>
<dbReference type="InterPro" id="IPR000059">
    <property type="entry name" value="NUDIX_hydrolase_NudL_CS"/>
</dbReference>
<comment type="cofactor">
    <cofactor evidence="2">
        <name>Mg(2+)</name>
        <dbReference type="ChEBI" id="CHEBI:18420"/>
    </cofactor>
</comment>
<dbReference type="Pfam" id="PF00293">
    <property type="entry name" value="NUDIX"/>
    <property type="match status" value="1"/>
</dbReference>
<name>A0A1L7CJE2_CORFL</name>
<sequence>MTRLRPDLAPAWLRPALGLDTAKLQQSIGSDRTRVFAGPLPRRRRESAVLLLWKGRSFAEAEVLLTHRSPTMRAHSGQIAFPGGRRDAADATLIDTALREAEEETGLNRATVTPLELWEEVNIRATGNPVSTVQAYWHSPEKVWAASSEETDDVFCLPLAELIDPAHRTQVGFKEWSGPAFFARGYVVWGFTAGVLSTLIAHAGWEEEWDNNSVLDLRETLLASRNNEKMV</sequence>
<proteinExistence type="inferred from homology"/>
<dbReference type="STRING" id="28028.CFLV_01415"/>
<evidence type="ECO:0000256" key="5">
    <source>
        <dbReference type="ARBA" id="ARBA00022801"/>
    </source>
</evidence>
<keyword evidence="11" id="KW-1185">Reference proteome</keyword>
<keyword evidence="6" id="KW-0460">Magnesium</keyword>
<dbReference type="Gene3D" id="3.90.79.10">
    <property type="entry name" value="Nucleoside Triphosphate Pyrophosphohydrolase"/>
    <property type="match status" value="1"/>
</dbReference>
<dbReference type="KEGG" id="cfc:CFLV_01415"/>
<dbReference type="AlphaFoldDB" id="A0A1L7CJE2"/>
<evidence type="ECO:0000313" key="11">
    <source>
        <dbReference type="Proteomes" id="UP000185479"/>
    </source>
</evidence>
<evidence type="ECO:0000313" key="12">
    <source>
        <dbReference type="Proteomes" id="UP000315353"/>
    </source>
</evidence>
<dbReference type="GO" id="GO:0009132">
    <property type="term" value="P:nucleoside diphosphate metabolic process"/>
    <property type="evidence" value="ECO:0007669"/>
    <property type="project" value="InterPro"/>
</dbReference>
<gene>
    <name evidence="10" type="ORF">CFL01nite_18620</name>
    <name evidence="9" type="ORF">CFLV_01415</name>
</gene>
<dbReference type="PANTHER" id="PTHR12992">
    <property type="entry name" value="NUDIX HYDROLASE"/>
    <property type="match status" value="1"/>
</dbReference>
<dbReference type="PROSITE" id="PS01293">
    <property type="entry name" value="NUDIX_COA"/>
    <property type="match status" value="1"/>
</dbReference>
<reference evidence="10 12" key="2">
    <citation type="submission" date="2019-06" db="EMBL/GenBank/DDBJ databases">
        <title>Whole genome shotgun sequence of Corynebacterium flavescens NBRC 14136.</title>
        <authorList>
            <person name="Hosoyama A."/>
            <person name="Uohara A."/>
            <person name="Ohji S."/>
            <person name="Ichikawa N."/>
        </authorList>
    </citation>
    <scope>NUCLEOTIDE SEQUENCE [LARGE SCALE GENOMIC DNA]</scope>
    <source>
        <strain evidence="10 12">NBRC 14136</strain>
    </source>
</reference>
<accession>A0A1L7CJE2</accession>
<dbReference type="CDD" id="cd03426">
    <property type="entry name" value="NUDIX_CoAse_Nudt7"/>
    <property type="match status" value="1"/>
</dbReference>
<evidence type="ECO:0000256" key="1">
    <source>
        <dbReference type="ARBA" id="ARBA00001936"/>
    </source>
</evidence>
<dbReference type="InterPro" id="IPR000086">
    <property type="entry name" value="NUDIX_hydrolase_dom"/>
</dbReference>
<dbReference type="GO" id="GO:0000287">
    <property type="term" value="F:magnesium ion binding"/>
    <property type="evidence" value="ECO:0007669"/>
    <property type="project" value="InterPro"/>
</dbReference>
<comment type="similarity">
    <text evidence="3">Belongs to the Nudix hydrolase family. PCD1 subfamily.</text>
</comment>
<dbReference type="EMBL" id="CP009246">
    <property type="protein sequence ID" value="APT85981.1"/>
    <property type="molecule type" value="Genomic_DNA"/>
</dbReference>
<evidence type="ECO:0000256" key="4">
    <source>
        <dbReference type="ARBA" id="ARBA00022723"/>
    </source>
</evidence>
<evidence type="ECO:0000256" key="7">
    <source>
        <dbReference type="ARBA" id="ARBA00023211"/>
    </source>
</evidence>
<keyword evidence="4" id="KW-0479">Metal-binding</keyword>
<dbReference type="OrthoDB" id="9802805at2"/>
<reference evidence="9 11" key="1">
    <citation type="submission" date="2014-08" db="EMBL/GenBank/DDBJ databases">
        <title>Complete genome sequence of Corynebacterium flavescens OJ8(T)(=DSM 20296(T)), isolated from cheese.</title>
        <authorList>
            <person name="Ruckert C."/>
            <person name="Albersmeier A."/>
            <person name="Winkler A."/>
            <person name="Kalinowski J."/>
        </authorList>
    </citation>
    <scope>NUCLEOTIDE SEQUENCE [LARGE SCALE GENOMIC DNA]</scope>
    <source>
        <strain evidence="9 11">OJ8</strain>
    </source>
</reference>
<evidence type="ECO:0000256" key="2">
    <source>
        <dbReference type="ARBA" id="ARBA00001946"/>
    </source>
</evidence>
<evidence type="ECO:0000313" key="9">
    <source>
        <dbReference type="EMBL" id="APT85981.1"/>
    </source>
</evidence>
<dbReference type="GO" id="GO:0010945">
    <property type="term" value="F:coenzyme A diphosphatase activity"/>
    <property type="evidence" value="ECO:0007669"/>
    <property type="project" value="InterPro"/>
</dbReference>
<evidence type="ECO:0000256" key="6">
    <source>
        <dbReference type="ARBA" id="ARBA00022842"/>
    </source>
</evidence>
<evidence type="ECO:0000259" key="8">
    <source>
        <dbReference type="PROSITE" id="PS51462"/>
    </source>
</evidence>
<dbReference type="InterPro" id="IPR045121">
    <property type="entry name" value="CoAse"/>
</dbReference>
<dbReference type="PANTHER" id="PTHR12992:SF11">
    <property type="entry name" value="MITOCHONDRIAL COENZYME A DIPHOSPHATASE NUDT8"/>
    <property type="match status" value="1"/>
</dbReference>
<dbReference type="PROSITE" id="PS51462">
    <property type="entry name" value="NUDIX"/>
    <property type="match status" value="1"/>
</dbReference>
<keyword evidence="7" id="KW-0464">Manganese</keyword>
<dbReference type="SUPFAM" id="SSF55811">
    <property type="entry name" value="Nudix"/>
    <property type="match status" value="1"/>
</dbReference>